<feature type="active site" description="Schiff-base intermediate with substrate" evidence="10">
    <location>
        <position position="139"/>
    </location>
</feature>
<dbReference type="GO" id="GO:0005737">
    <property type="term" value="C:cytoplasm"/>
    <property type="evidence" value="ECO:0007669"/>
    <property type="project" value="UniProtKB-SubCell"/>
</dbReference>
<dbReference type="PIRSF" id="PIRSF036915">
    <property type="entry name" value="Trnald_Bac_Plnt"/>
    <property type="match status" value="1"/>
</dbReference>
<comment type="caution">
    <text evidence="11">The sequence shown here is derived from an EMBL/GenBank/DDBJ whole genome shotgun (WGS) entry which is preliminary data.</text>
</comment>
<dbReference type="RefSeq" id="WP_154359397.1">
    <property type="nucleotide sequence ID" value="NZ_WKJL01000014.1"/>
</dbReference>
<keyword evidence="9 10" id="KW-0704">Schiff base</keyword>
<comment type="similarity">
    <text evidence="4 10">Belongs to the transaldolase family. Type 2 subfamily.</text>
</comment>
<evidence type="ECO:0000256" key="3">
    <source>
        <dbReference type="ARBA" id="ARBA00004857"/>
    </source>
</evidence>
<evidence type="ECO:0000256" key="8">
    <source>
        <dbReference type="ARBA" id="ARBA00023126"/>
    </source>
</evidence>
<dbReference type="EMBL" id="WKJL01000014">
    <property type="protein sequence ID" value="MRW86133.1"/>
    <property type="molecule type" value="Genomic_DNA"/>
</dbReference>
<accession>A0A844D055</accession>
<dbReference type="Proteomes" id="UP000439986">
    <property type="component" value="Unassembled WGS sequence"/>
</dbReference>
<dbReference type="PANTHER" id="PTHR10683:SF31">
    <property type="entry name" value="TRANSALDOLASE"/>
    <property type="match status" value="1"/>
</dbReference>
<comment type="function">
    <text evidence="1 10">Transaldolase is important for the balance of metabolites in the pentose-phosphate pathway.</text>
</comment>
<dbReference type="PANTHER" id="PTHR10683">
    <property type="entry name" value="TRANSALDOLASE"/>
    <property type="match status" value="1"/>
</dbReference>
<evidence type="ECO:0000313" key="12">
    <source>
        <dbReference type="Proteomes" id="UP000439986"/>
    </source>
</evidence>
<dbReference type="AlphaFoldDB" id="A0A844D055"/>
<reference evidence="11 12" key="1">
    <citation type="submission" date="2019-11" db="EMBL/GenBank/DDBJ databases">
        <title>Novel species isolated from a subtropical stream in China.</title>
        <authorList>
            <person name="Lu H."/>
        </authorList>
    </citation>
    <scope>NUCLEOTIDE SEQUENCE [LARGE SCALE GENOMIC DNA]</scope>
    <source>
        <strain evidence="11 12">FT26W</strain>
    </source>
</reference>
<evidence type="ECO:0000256" key="4">
    <source>
        <dbReference type="ARBA" id="ARBA00008426"/>
    </source>
</evidence>
<dbReference type="InterPro" id="IPR013785">
    <property type="entry name" value="Aldolase_TIM"/>
</dbReference>
<organism evidence="11 12">
    <name type="scientific">Duganella aquatilis</name>
    <dbReference type="NCBI Taxonomy" id="2666082"/>
    <lineage>
        <taxon>Bacteria</taxon>
        <taxon>Pseudomonadati</taxon>
        <taxon>Pseudomonadota</taxon>
        <taxon>Betaproteobacteria</taxon>
        <taxon>Burkholderiales</taxon>
        <taxon>Oxalobacteraceae</taxon>
        <taxon>Telluria group</taxon>
        <taxon>Duganella</taxon>
    </lineage>
</organism>
<dbReference type="HAMAP" id="MF_00493">
    <property type="entry name" value="Transaldolase_2"/>
    <property type="match status" value="1"/>
</dbReference>
<evidence type="ECO:0000256" key="10">
    <source>
        <dbReference type="HAMAP-Rule" id="MF_00493"/>
    </source>
</evidence>
<evidence type="ECO:0000256" key="6">
    <source>
        <dbReference type="ARBA" id="ARBA00022490"/>
    </source>
</evidence>
<evidence type="ECO:0000256" key="2">
    <source>
        <dbReference type="ARBA" id="ARBA00004496"/>
    </source>
</evidence>
<comment type="pathway">
    <text evidence="3 10">Carbohydrate degradation; pentose phosphate pathway; D-glyceraldehyde 3-phosphate and beta-D-fructose 6-phosphate from D-ribose 5-phosphate and D-xylulose 5-phosphate (non-oxidative stage): step 2/3.</text>
</comment>
<keyword evidence="8 10" id="KW-0570">Pentose shunt</keyword>
<evidence type="ECO:0000256" key="1">
    <source>
        <dbReference type="ARBA" id="ARBA00003518"/>
    </source>
</evidence>
<gene>
    <name evidence="10 11" type="primary">tal</name>
    <name evidence="11" type="ORF">GJ698_18845</name>
</gene>
<keyword evidence="7 10" id="KW-0808">Transferase</keyword>
<comment type="subcellular location">
    <subcellularLocation>
        <location evidence="2 10">Cytoplasm</location>
    </subcellularLocation>
</comment>
<name>A0A844D055_9BURK</name>
<dbReference type="NCBIfam" id="TIGR00876">
    <property type="entry name" value="tal_mycobact"/>
    <property type="match status" value="1"/>
</dbReference>
<dbReference type="Pfam" id="PF00923">
    <property type="entry name" value="TAL_FSA"/>
    <property type="match status" value="1"/>
</dbReference>
<dbReference type="Gene3D" id="3.20.20.70">
    <property type="entry name" value="Aldolase class I"/>
    <property type="match status" value="1"/>
</dbReference>
<dbReference type="InterPro" id="IPR001585">
    <property type="entry name" value="TAL/FSA"/>
</dbReference>
<comment type="catalytic activity">
    <reaction evidence="10">
        <text>D-sedoheptulose 7-phosphate + D-glyceraldehyde 3-phosphate = D-erythrose 4-phosphate + beta-D-fructose 6-phosphate</text>
        <dbReference type="Rhea" id="RHEA:17053"/>
        <dbReference type="ChEBI" id="CHEBI:16897"/>
        <dbReference type="ChEBI" id="CHEBI:57483"/>
        <dbReference type="ChEBI" id="CHEBI:57634"/>
        <dbReference type="ChEBI" id="CHEBI:59776"/>
        <dbReference type="EC" id="2.2.1.2"/>
    </reaction>
</comment>
<dbReference type="EC" id="2.2.1.2" evidence="5 10"/>
<dbReference type="InterPro" id="IPR004732">
    <property type="entry name" value="Transaldolase_2"/>
</dbReference>
<dbReference type="GO" id="GO:0004801">
    <property type="term" value="F:transaldolase activity"/>
    <property type="evidence" value="ECO:0007669"/>
    <property type="project" value="UniProtKB-UniRule"/>
</dbReference>
<evidence type="ECO:0000256" key="7">
    <source>
        <dbReference type="ARBA" id="ARBA00022679"/>
    </source>
</evidence>
<keyword evidence="6 10" id="KW-0963">Cytoplasm</keyword>
<sequence>MNPALHLRQLGQALWLDNITRGLLTSGTLKKYIDDYDIAGLTSNPSIFEAAIHGADFYDEAIRSRTAAGVKGEQLFLELALEDLQNAADLFLPMYQSSHGMDGWVSMEVSPLLVHDADGTLREARALHERLQRPNAFIKIPGTVEGVKAIEEAIFAGIPVNVTLLFSREQYLAAAEAYLRGVQRRVDAGLDPKVASVASLFVSRWDTAVKDKAPAELKNQLGIAVARQTYAAYRELLASPRLRKLAEAGALPQRLLWASTGTKDPAASDVLYVESLTAPHTINTVPEKTLLAFADHGVVNGSMPPEGGDAEKVLNQFGDAGIDVGALAAQLQTEGAEAFSKSWKQLLDVIAEKGKG</sequence>
<evidence type="ECO:0000256" key="5">
    <source>
        <dbReference type="ARBA" id="ARBA00013151"/>
    </source>
</evidence>
<dbReference type="SUPFAM" id="SSF51569">
    <property type="entry name" value="Aldolase"/>
    <property type="match status" value="1"/>
</dbReference>
<proteinExistence type="inferred from homology"/>
<evidence type="ECO:0000256" key="9">
    <source>
        <dbReference type="ARBA" id="ARBA00023270"/>
    </source>
</evidence>
<dbReference type="UniPathway" id="UPA00115">
    <property type="reaction ID" value="UER00414"/>
</dbReference>
<dbReference type="CDD" id="cd00955">
    <property type="entry name" value="Transaldolase_like"/>
    <property type="match status" value="1"/>
</dbReference>
<protein>
    <recommendedName>
        <fullName evidence="5 10">Transaldolase</fullName>
        <ecNumber evidence="5 10">2.2.1.2</ecNumber>
    </recommendedName>
</protein>
<evidence type="ECO:0000313" key="11">
    <source>
        <dbReference type="EMBL" id="MRW86133.1"/>
    </source>
</evidence>
<dbReference type="GO" id="GO:0006098">
    <property type="term" value="P:pentose-phosphate shunt"/>
    <property type="evidence" value="ECO:0007669"/>
    <property type="project" value="UniProtKB-UniRule"/>
</dbReference>
<dbReference type="NCBIfam" id="NF002881">
    <property type="entry name" value="PRK03343.1"/>
    <property type="match status" value="1"/>
</dbReference>
<keyword evidence="12" id="KW-1185">Reference proteome</keyword>
<dbReference type="GO" id="GO:0005975">
    <property type="term" value="P:carbohydrate metabolic process"/>
    <property type="evidence" value="ECO:0007669"/>
    <property type="project" value="InterPro"/>
</dbReference>